<evidence type="ECO:0000313" key="2">
    <source>
        <dbReference type="Proteomes" id="UP001589608"/>
    </source>
</evidence>
<organism evidence="1 2">
    <name type="scientific">Dactylosporangium vinaceum</name>
    <dbReference type="NCBI Taxonomy" id="53362"/>
    <lineage>
        <taxon>Bacteria</taxon>
        <taxon>Bacillati</taxon>
        <taxon>Actinomycetota</taxon>
        <taxon>Actinomycetes</taxon>
        <taxon>Micromonosporales</taxon>
        <taxon>Micromonosporaceae</taxon>
        <taxon>Dactylosporangium</taxon>
    </lineage>
</organism>
<dbReference type="Proteomes" id="UP001589608">
    <property type="component" value="Unassembled WGS sequence"/>
</dbReference>
<proteinExistence type="predicted"/>
<dbReference type="RefSeq" id="WP_223093501.1">
    <property type="nucleotide sequence ID" value="NZ_CP061913.1"/>
</dbReference>
<accession>A0ABV5M4D6</accession>
<evidence type="ECO:0008006" key="3">
    <source>
        <dbReference type="Google" id="ProtNLM"/>
    </source>
</evidence>
<evidence type="ECO:0000313" key="1">
    <source>
        <dbReference type="EMBL" id="MFB9443702.1"/>
    </source>
</evidence>
<name>A0ABV5M4D6_9ACTN</name>
<keyword evidence="2" id="KW-1185">Reference proteome</keyword>
<reference evidence="1 2" key="1">
    <citation type="submission" date="2024-09" db="EMBL/GenBank/DDBJ databases">
        <authorList>
            <person name="Sun Q."/>
            <person name="Mori K."/>
        </authorList>
    </citation>
    <scope>NUCLEOTIDE SEQUENCE [LARGE SCALE GENOMIC DNA]</scope>
    <source>
        <strain evidence="1 2">JCM 3307</strain>
    </source>
</reference>
<protein>
    <recommendedName>
        <fullName evidence="3">Tetratricopeptide repeat protein</fullName>
    </recommendedName>
</protein>
<gene>
    <name evidence="1" type="ORF">ACFFTR_11465</name>
</gene>
<comment type="caution">
    <text evidence="1">The sequence shown here is derived from an EMBL/GenBank/DDBJ whole genome shotgun (WGS) entry which is preliminary data.</text>
</comment>
<dbReference type="EMBL" id="JBHMCA010000022">
    <property type="protein sequence ID" value="MFB9443702.1"/>
    <property type="molecule type" value="Genomic_DNA"/>
</dbReference>
<sequence>MAGIAADQARLLGDDHPETLRTLVRAALDDPDGDLDGPPAGAAEAVLGRAIAAPGFPLEELTALRSKLMLDRYRREPAFDPVAWSRRYPLPIDADRLAASEGP</sequence>